<evidence type="ECO:0000313" key="2">
    <source>
        <dbReference type="Proteomes" id="UP000198374"/>
    </source>
</evidence>
<name>A0A1Z5I9G5_9LACO</name>
<dbReference type="RefSeq" id="WP_089108100.1">
    <property type="nucleotide sequence ID" value="NZ_BCMF01000001.1"/>
</dbReference>
<organism evidence="1 2">
    <name type="scientific">Secundilactobacillus mixtipabuli</name>
    <dbReference type="NCBI Taxonomy" id="1435342"/>
    <lineage>
        <taxon>Bacteria</taxon>
        <taxon>Bacillati</taxon>
        <taxon>Bacillota</taxon>
        <taxon>Bacilli</taxon>
        <taxon>Lactobacillales</taxon>
        <taxon>Lactobacillaceae</taxon>
        <taxon>Secundilactobacillus</taxon>
    </lineage>
</organism>
<comment type="caution">
    <text evidence="1">The sequence shown here is derived from an EMBL/GenBank/DDBJ whole genome shotgun (WGS) entry which is preliminary data.</text>
</comment>
<keyword evidence="2" id="KW-1185">Reference proteome</keyword>
<evidence type="ECO:0000313" key="1">
    <source>
        <dbReference type="EMBL" id="GAW98267.1"/>
    </source>
</evidence>
<dbReference type="Pfam" id="PF14552">
    <property type="entry name" value="Tautomerase_2"/>
    <property type="match status" value="1"/>
</dbReference>
<dbReference type="PANTHER" id="PTHR38460">
    <property type="entry name" value="TAUTOMERASE YOLI-RELATED"/>
    <property type="match status" value="1"/>
</dbReference>
<dbReference type="OrthoDB" id="9804765at2"/>
<dbReference type="PANTHER" id="PTHR38460:SF1">
    <property type="entry name" value="TAUTOMERASE YOLI-RELATED"/>
    <property type="match status" value="1"/>
</dbReference>
<dbReference type="Proteomes" id="UP000198374">
    <property type="component" value="Unassembled WGS sequence"/>
</dbReference>
<protein>
    <submittedName>
        <fullName evidence="1">4-oxalocrotonate tautomerase</fullName>
    </submittedName>
</protein>
<dbReference type="InterPro" id="IPR014347">
    <property type="entry name" value="Tautomerase/MIF_sf"/>
</dbReference>
<reference evidence="1 2" key="1">
    <citation type="submission" date="2015-11" db="EMBL/GenBank/DDBJ databases">
        <title>Draft genome sequences of new species of the genus Lactobacillus isolated from orchardgrass silage.</title>
        <authorList>
            <person name="Tohno M."/>
            <person name="Tanizawa Y."/>
            <person name="Arita M."/>
        </authorList>
    </citation>
    <scope>NUCLEOTIDE SEQUENCE [LARGE SCALE GENOMIC DNA]</scope>
    <source>
        <strain evidence="1 2">IWT30</strain>
    </source>
</reference>
<dbReference type="SUPFAM" id="SSF55331">
    <property type="entry name" value="Tautomerase/MIF"/>
    <property type="match status" value="1"/>
</dbReference>
<sequence length="129" mass="14924">MPLMKIDMLKGRKESEIKQILDISYRVMLDAFGAPEGDRYQVVTQHEPYEMQILDTGLGFTRTEKVLVFSLTTRPRTREQKETFYRNLVQELSDQIGTRPEDVMINLTVNSDDDWSFGDGKAQFLTGEL</sequence>
<dbReference type="Gene3D" id="3.30.429.10">
    <property type="entry name" value="Macrophage Migration Inhibitory Factor"/>
    <property type="match status" value="1"/>
</dbReference>
<dbReference type="AlphaFoldDB" id="A0A1Z5I9G5"/>
<accession>A0A1Z5I9G5</accession>
<gene>
    <name evidence="1" type="primary">xynH_1</name>
    <name evidence="1" type="ORF">IWT30_00211</name>
</gene>
<dbReference type="EMBL" id="BCMF01000001">
    <property type="protein sequence ID" value="GAW98267.1"/>
    <property type="molecule type" value="Genomic_DNA"/>
</dbReference>
<dbReference type="InterPro" id="IPR037479">
    <property type="entry name" value="Tauto_MSAD"/>
</dbReference>
<proteinExistence type="predicted"/>